<dbReference type="HOGENOM" id="CLU_2683522_0_0_6"/>
<sequence length="74" mass="8916">MLQFGHVREPGVDYFDRYKVIFDKVDIWESSQFDPEFQLYTYENRTRYPSSTSPLKLPMDGERFSDYVPVCFKC</sequence>
<organism evidence="1 2">
    <name type="scientific">Marinobacter nanhaiticus D15-8W</name>
    <dbReference type="NCBI Taxonomy" id="626887"/>
    <lineage>
        <taxon>Bacteria</taxon>
        <taxon>Pseudomonadati</taxon>
        <taxon>Pseudomonadota</taxon>
        <taxon>Gammaproteobacteria</taxon>
        <taxon>Pseudomonadales</taxon>
        <taxon>Marinobacteraceae</taxon>
        <taxon>Marinobacter</taxon>
    </lineage>
</organism>
<reference evidence="1 2" key="1">
    <citation type="journal article" date="2013" name="Genome Announc.">
        <title>Genome Sequence of the Polycyclic Aromatic Hydrocarbon-Degrading Bacterium Strain Marinobacter nanhaiticus D15-8WT.</title>
        <authorList>
            <person name="Cui Z."/>
            <person name="Gao W."/>
            <person name="Li Q."/>
            <person name="Xu G."/>
            <person name="Zheng L."/>
        </authorList>
    </citation>
    <scope>NUCLEOTIDE SEQUENCE [LARGE SCALE GENOMIC DNA]</scope>
    <source>
        <strain evidence="1 2">D15-8W</strain>
    </source>
</reference>
<evidence type="ECO:0000313" key="1">
    <source>
        <dbReference type="EMBL" id="ENO12890.1"/>
    </source>
</evidence>
<dbReference type="STRING" id="626887.J057_15870"/>
<comment type="caution">
    <text evidence="1">The sequence shown here is derived from an EMBL/GenBank/DDBJ whole genome shotgun (WGS) entry which is preliminary data.</text>
</comment>
<gene>
    <name evidence="1" type="ORF">J057_15870</name>
</gene>
<dbReference type="Proteomes" id="UP000013165">
    <property type="component" value="Unassembled WGS sequence"/>
</dbReference>
<protein>
    <submittedName>
        <fullName evidence="1">Uncharacterized protein</fullName>
    </submittedName>
</protein>
<evidence type="ECO:0000313" key="2">
    <source>
        <dbReference type="Proteomes" id="UP000013165"/>
    </source>
</evidence>
<dbReference type="PATRIC" id="fig|626887.3.peg.3171"/>
<name>N6VRS0_9GAMM</name>
<proteinExistence type="predicted"/>
<dbReference type="EMBL" id="APLQ01000014">
    <property type="protein sequence ID" value="ENO12890.1"/>
    <property type="molecule type" value="Genomic_DNA"/>
</dbReference>
<dbReference type="AlphaFoldDB" id="N6VRS0"/>
<keyword evidence="2" id="KW-1185">Reference proteome</keyword>
<accession>N6VRS0</accession>